<dbReference type="KEGG" id="hpse:HPF_22055"/>
<name>A0A4P6X6N1_HYDPS</name>
<dbReference type="AlphaFoldDB" id="A0A4P6X6N1"/>
<keyword evidence="5 6" id="KW-0472">Membrane</keyword>
<dbReference type="PANTHER" id="PTHR30485:SF2">
    <property type="entry name" value="BLL0597 PROTEIN"/>
    <property type="match status" value="1"/>
</dbReference>
<dbReference type="InterPro" id="IPR051542">
    <property type="entry name" value="Hydrogenase_cytochrome"/>
</dbReference>
<evidence type="ECO:0000256" key="2">
    <source>
        <dbReference type="ARBA" id="ARBA00022475"/>
    </source>
</evidence>
<feature type="transmembrane region" description="Helical" evidence="6">
    <location>
        <begin position="141"/>
        <end position="162"/>
    </location>
</feature>
<dbReference type="Proteomes" id="UP000293912">
    <property type="component" value="Chromosome"/>
</dbReference>
<gene>
    <name evidence="8" type="primary">hupC2</name>
    <name evidence="8" type="ORF">HPF_22055</name>
</gene>
<evidence type="ECO:0000256" key="3">
    <source>
        <dbReference type="ARBA" id="ARBA00022692"/>
    </source>
</evidence>
<keyword evidence="2" id="KW-1003">Cell membrane</keyword>
<evidence type="ECO:0000313" key="8">
    <source>
        <dbReference type="EMBL" id="QBM30386.1"/>
    </source>
</evidence>
<reference evidence="8 9" key="1">
    <citation type="submission" date="2019-03" db="EMBL/GenBank/DDBJ databases">
        <authorList>
            <person name="Sebastian G."/>
            <person name="Baumann P."/>
            <person name="Ruckert C."/>
            <person name="Kalinowski J."/>
            <person name="Nebel B."/>
            <person name="Takors R."/>
            <person name="Blombach B."/>
        </authorList>
    </citation>
    <scope>NUCLEOTIDE SEQUENCE [LARGE SCALE GENOMIC DNA]</scope>
    <source>
        <strain evidence="8 9">DSM 1084</strain>
    </source>
</reference>
<dbReference type="GO" id="GO:0009055">
    <property type="term" value="F:electron transfer activity"/>
    <property type="evidence" value="ECO:0007669"/>
    <property type="project" value="InterPro"/>
</dbReference>
<dbReference type="InterPro" id="IPR016174">
    <property type="entry name" value="Di-haem_cyt_TM"/>
</dbReference>
<evidence type="ECO:0000256" key="4">
    <source>
        <dbReference type="ARBA" id="ARBA00022989"/>
    </source>
</evidence>
<feature type="transmembrane region" description="Helical" evidence="6">
    <location>
        <begin position="12"/>
        <end position="33"/>
    </location>
</feature>
<keyword evidence="3 6" id="KW-0812">Transmembrane</keyword>
<comment type="subcellular location">
    <subcellularLocation>
        <location evidence="1">Cell membrane</location>
        <topology evidence="1">Multi-pass membrane protein</topology>
    </subcellularLocation>
</comment>
<keyword evidence="4 6" id="KW-1133">Transmembrane helix</keyword>
<dbReference type="GO" id="GO:0022904">
    <property type="term" value="P:respiratory electron transport chain"/>
    <property type="evidence" value="ECO:0007669"/>
    <property type="project" value="InterPro"/>
</dbReference>
<evidence type="ECO:0000256" key="6">
    <source>
        <dbReference type="SAM" id="Phobius"/>
    </source>
</evidence>
<dbReference type="GO" id="GO:0020037">
    <property type="term" value="F:heme binding"/>
    <property type="evidence" value="ECO:0007669"/>
    <property type="project" value="TreeGrafter"/>
</dbReference>
<feature type="transmembrane region" description="Helical" evidence="6">
    <location>
        <begin position="101"/>
        <end position="121"/>
    </location>
</feature>
<dbReference type="InterPro" id="IPR011577">
    <property type="entry name" value="Cyt_b561_bac/Ni-Hgenase"/>
</dbReference>
<feature type="transmembrane region" description="Helical" evidence="6">
    <location>
        <begin position="45"/>
        <end position="63"/>
    </location>
</feature>
<sequence length="179" mass="20130">MKTSALSESSRPVWDLFVRVFHWTLVGTVLLNQFVLEEGETPHEWAGYLAAALVVARIVWGFIGSRHARFSDFFPTPGRLRQHLQAMRSGRPEHHWGHNPLGALMMFLLMGLVLALGVTGWMQGTDAWFGEEWLQELHEVLANALLLSAGLHAASAIVMGRIERTRLVKAMVTGTKERY</sequence>
<dbReference type="RefSeq" id="WP_133157847.1">
    <property type="nucleotide sequence ID" value="NZ_CP037867.1"/>
</dbReference>
<protein>
    <submittedName>
        <fullName evidence="8">Putative Ni/Fe-hydrogenase B-type cytochrome subunit</fullName>
    </submittedName>
</protein>
<dbReference type="GO" id="GO:0005886">
    <property type="term" value="C:plasma membrane"/>
    <property type="evidence" value="ECO:0007669"/>
    <property type="project" value="UniProtKB-SubCell"/>
</dbReference>
<dbReference type="Gene3D" id="1.20.950.20">
    <property type="entry name" value="Transmembrane di-heme cytochromes, Chain C"/>
    <property type="match status" value="1"/>
</dbReference>
<evidence type="ECO:0000256" key="5">
    <source>
        <dbReference type="ARBA" id="ARBA00023136"/>
    </source>
</evidence>
<evidence type="ECO:0000256" key="1">
    <source>
        <dbReference type="ARBA" id="ARBA00004651"/>
    </source>
</evidence>
<feature type="domain" description="Cytochrome b561 bacterial/Ni-hydrogenase" evidence="7">
    <location>
        <begin position="13"/>
        <end position="174"/>
    </location>
</feature>
<dbReference type="PANTHER" id="PTHR30485">
    <property type="entry name" value="NI/FE-HYDROGENASE 1 B-TYPE CYTOCHROME SUBUNIT"/>
    <property type="match status" value="1"/>
</dbReference>
<proteinExistence type="predicted"/>
<dbReference type="Pfam" id="PF01292">
    <property type="entry name" value="Ni_hydr_CYTB"/>
    <property type="match status" value="1"/>
</dbReference>
<keyword evidence="9" id="KW-1185">Reference proteome</keyword>
<organism evidence="8 9">
    <name type="scientific">Hydrogenophaga pseudoflava</name>
    <name type="common">Pseudomonas carboxydoflava</name>
    <dbReference type="NCBI Taxonomy" id="47421"/>
    <lineage>
        <taxon>Bacteria</taxon>
        <taxon>Pseudomonadati</taxon>
        <taxon>Pseudomonadota</taxon>
        <taxon>Betaproteobacteria</taxon>
        <taxon>Burkholderiales</taxon>
        <taxon>Comamonadaceae</taxon>
        <taxon>Hydrogenophaga</taxon>
    </lineage>
</organism>
<dbReference type="EMBL" id="CP037867">
    <property type="protein sequence ID" value="QBM30386.1"/>
    <property type="molecule type" value="Genomic_DNA"/>
</dbReference>
<accession>A0A4P6X6N1</accession>
<dbReference type="SUPFAM" id="SSF81342">
    <property type="entry name" value="Transmembrane di-heme cytochromes"/>
    <property type="match status" value="1"/>
</dbReference>
<evidence type="ECO:0000313" key="9">
    <source>
        <dbReference type="Proteomes" id="UP000293912"/>
    </source>
</evidence>
<evidence type="ECO:0000259" key="7">
    <source>
        <dbReference type="Pfam" id="PF01292"/>
    </source>
</evidence>